<dbReference type="GO" id="GO:0031932">
    <property type="term" value="C:TORC2 complex"/>
    <property type="evidence" value="ECO:0007669"/>
    <property type="project" value="TreeGrafter"/>
</dbReference>
<dbReference type="PANTHER" id="PTHR11139:SF119">
    <property type="entry name" value="SERINE_THREONINE-PROTEIN KINASE SMG1"/>
    <property type="match status" value="1"/>
</dbReference>
<name>A0A830D1V6_9LAMI</name>
<keyword evidence="4" id="KW-0808">Transferase</keyword>
<comment type="catalytic activity">
    <reaction evidence="9">
        <text>L-threonyl-[protein] + ATP = O-phospho-L-threonyl-[protein] + ADP + H(+)</text>
        <dbReference type="Rhea" id="RHEA:46608"/>
        <dbReference type="Rhea" id="RHEA-COMP:11060"/>
        <dbReference type="Rhea" id="RHEA-COMP:11605"/>
        <dbReference type="ChEBI" id="CHEBI:15378"/>
        <dbReference type="ChEBI" id="CHEBI:30013"/>
        <dbReference type="ChEBI" id="CHEBI:30616"/>
        <dbReference type="ChEBI" id="CHEBI:61977"/>
        <dbReference type="ChEBI" id="CHEBI:456216"/>
        <dbReference type="EC" id="2.7.11.1"/>
    </reaction>
</comment>
<dbReference type="OrthoDB" id="10065496at2759"/>
<dbReference type="EC" id="2.7.11.1" evidence="2"/>
<dbReference type="PANTHER" id="PTHR11139">
    <property type="entry name" value="ATAXIA TELANGIECTASIA MUTATED ATM -RELATED"/>
    <property type="match status" value="1"/>
</dbReference>
<evidence type="ECO:0000256" key="10">
    <source>
        <dbReference type="ARBA" id="ARBA00048679"/>
    </source>
</evidence>
<keyword evidence="16" id="KW-1185">Reference proteome</keyword>
<reference evidence="15" key="1">
    <citation type="submission" date="2020-07" db="EMBL/GenBank/DDBJ databases">
        <title>Ethylene signaling mediates host invasion by parasitic plants.</title>
        <authorList>
            <person name="Yoshida S."/>
        </authorList>
    </citation>
    <scope>NUCLEOTIDE SEQUENCE</scope>
    <source>
        <strain evidence="15">Okayama</strain>
    </source>
</reference>
<evidence type="ECO:0000256" key="2">
    <source>
        <dbReference type="ARBA" id="ARBA00012513"/>
    </source>
</evidence>
<keyword evidence="5" id="KW-0547">Nucleotide-binding</keyword>
<dbReference type="GO" id="GO:0016242">
    <property type="term" value="P:negative regulation of macroautophagy"/>
    <property type="evidence" value="ECO:0007669"/>
    <property type="project" value="TreeGrafter"/>
</dbReference>
<protein>
    <recommendedName>
        <fullName evidence="2">non-specific serine/threonine protein kinase</fullName>
        <ecNumber evidence="2">2.7.11.1</ecNumber>
    </recommendedName>
</protein>
<evidence type="ECO:0000256" key="5">
    <source>
        <dbReference type="ARBA" id="ARBA00022741"/>
    </source>
</evidence>
<dbReference type="InterPro" id="IPR003152">
    <property type="entry name" value="FATC_dom"/>
</dbReference>
<evidence type="ECO:0000256" key="7">
    <source>
        <dbReference type="ARBA" id="ARBA00022840"/>
    </source>
</evidence>
<dbReference type="InterPro" id="IPR018936">
    <property type="entry name" value="PI3/4_kinase_CS"/>
</dbReference>
<dbReference type="InterPro" id="IPR031559">
    <property type="entry name" value="SMG1"/>
</dbReference>
<evidence type="ECO:0000259" key="14">
    <source>
        <dbReference type="PROSITE" id="PS51190"/>
    </source>
</evidence>
<evidence type="ECO:0000259" key="13">
    <source>
        <dbReference type="PROSITE" id="PS50290"/>
    </source>
</evidence>
<dbReference type="InterPro" id="IPR039414">
    <property type="entry name" value="SMG1_PIKKc"/>
</dbReference>
<dbReference type="PROSITE" id="PS51190">
    <property type="entry name" value="FATC"/>
    <property type="match status" value="1"/>
</dbReference>
<feature type="domain" description="PI3K/PI4K catalytic" evidence="13">
    <location>
        <begin position="1999"/>
        <end position="2339"/>
    </location>
</feature>
<dbReference type="GO" id="GO:0031931">
    <property type="term" value="C:TORC1 complex"/>
    <property type="evidence" value="ECO:0007669"/>
    <property type="project" value="TreeGrafter"/>
</dbReference>
<feature type="compositionally biased region" description="Polar residues" evidence="12">
    <location>
        <begin position="3580"/>
        <end position="3611"/>
    </location>
</feature>
<dbReference type="EMBL" id="BMAC01000874">
    <property type="protein sequence ID" value="GFQ03839.1"/>
    <property type="molecule type" value="Genomic_DNA"/>
</dbReference>
<feature type="coiled-coil region" evidence="11">
    <location>
        <begin position="2578"/>
        <end position="2605"/>
    </location>
</feature>
<dbReference type="SMART" id="SM01343">
    <property type="entry name" value="FATC"/>
    <property type="match status" value="1"/>
</dbReference>
<dbReference type="Pfam" id="PF02260">
    <property type="entry name" value="FATC"/>
    <property type="match status" value="1"/>
</dbReference>
<dbReference type="GO" id="GO:0005524">
    <property type="term" value="F:ATP binding"/>
    <property type="evidence" value="ECO:0007669"/>
    <property type="project" value="UniProtKB-KW"/>
</dbReference>
<keyword evidence="7" id="KW-0067">ATP-binding</keyword>
<dbReference type="FunFam" id="1.10.1070.11:FF:000023">
    <property type="entry name" value="serine/threonine-protein kinase SMG1 isoform X1"/>
    <property type="match status" value="1"/>
</dbReference>
<dbReference type="InterPro" id="IPR011989">
    <property type="entry name" value="ARM-like"/>
</dbReference>
<evidence type="ECO:0000256" key="8">
    <source>
        <dbReference type="ARBA" id="ARBA00023161"/>
    </source>
</evidence>
<feature type="compositionally biased region" description="Low complexity" evidence="12">
    <location>
        <begin position="3553"/>
        <end position="3579"/>
    </location>
</feature>
<dbReference type="Proteomes" id="UP000653305">
    <property type="component" value="Unassembled WGS sequence"/>
</dbReference>
<feature type="region of interest" description="Disordered" evidence="12">
    <location>
        <begin position="3553"/>
        <end position="3650"/>
    </location>
</feature>
<dbReference type="Gene3D" id="1.25.10.10">
    <property type="entry name" value="Leucine-rich Repeat Variant"/>
    <property type="match status" value="1"/>
</dbReference>
<evidence type="ECO:0000256" key="6">
    <source>
        <dbReference type="ARBA" id="ARBA00022777"/>
    </source>
</evidence>
<dbReference type="Gene3D" id="1.10.1070.11">
    <property type="entry name" value="Phosphatidylinositol 3-/4-kinase, catalytic domain"/>
    <property type="match status" value="1"/>
</dbReference>
<dbReference type="InterPro" id="IPR016024">
    <property type="entry name" value="ARM-type_fold"/>
</dbReference>
<comment type="catalytic activity">
    <reaction evidence="10">
        <text>L-seryl-[protein] + ATP = O-phospho-L-seryl-[protein] + ADP + H(+)</text>
        <dbReference type="Rhea" id="RHEA:17989"/>
        <dbReference type="Rhea" id="RHEA-COMP:9863"/>
        <dbReference type="Rhea" id="RHEA-COMP:11604"/>
        <dbReference type="ChEBI" id="CHEBI:15378"/>
        <dbReference type="ChEBI" id="CHEBI:29999"/>
        <dbReference type="ChEBI" id="CHEBI:30616"/>
        <dbReference type="ChEBI" id="CHEBI:83421"/>
        <dbReference type="ChEBI" id="CHEBI:456216"/>
        <dbReference type="EC" id="2.7.11.1"/>
    </reaction>
</comment>
<dbReference type="GO" id="GO:0005737">
    <property type="term" value="C:cytoplasm"/>
    <property type="evidence" value="ECO:0007669"/>
    <property type="project" value="TreeGrafter"/>
</dbReference>
<dbReference type="Pfam" id="PF15785">
    <property type="entry name" value="SMG1"/>
    <property type="match status" value="1"/>
</dbReference>
<dbReference type="GO" id="GO:0000184">
    <property type="term" value="P:nuclear-transcribed mRNA catabolic process, nonsense-mediated decay"/>
    <property type="evidence" value="ECO:0007669"/>
    <property type="project" value="UniProtKB-KW"/>
</dbReference>
<dbReference type="GO" id="GO:0031929">
    <property type="term" value="P:TOR signaling"/>
    <property type="evidence" value="ECO:0007669"/>
    <property type="project" value="TreeGrafter"/>
</dbReference>
<dbReference type="InterPro" id="IPR050517">
    <property type="entry name" value="DDR_Repair_Kinase"/>
</dbReference>
<dbReference type="FunFam" id="3.30.1010.10:FF:000029">
    <property type="entry name" value="Serine/threonine-protein kinase SMG1"/>
    <property type="match status" value="1"/>
</dbReference>
<dbReference type="SUPFAM" id="SSF56112">
    <property type="entry name" value="Protein kinase-like (PK-like)"/>
    <property type="match status" value="1"/>
</dbReference>
<feature type="coiled-coil region" evidence="11">
    <location>
        <begin position="447"/>
        <end position="481"/>
    </location>
</feature>
<evidence type="ECO:0000256" key="12">
    <source>
        <dbReference type="SAM" id="MobiDB-lite"/>
    </source>
</evidence>
<evidence type="ECO:0000256" key="3">
    <source>
        <dbReference type="ARBA" id="ARBA00022527"/>
    </source>
</evidence>
<dbReference type="InterPro" id="IPR011009">
    <property type="entry name" value="Kinase-like_dom_sf"/>
</dbReference>
<evidence type="ECO:0000313" key="16">
    <source>
        <dbReference type="Proteomes" id="UP000653305"/>
    </source>
</evidence>
<keyword evidence="11" id="KW-0175">Coiled coil</keyword>
<organism evidence="15 16">
    <name type="scientific">Phtheirospermum japonicum</name>
    <dbReference type="NCBI Taxonomy" id="374723"/>
    <lineage>
        <taxon>Eukaryota</taxon>
        <taxon>Viridiplantae</taxon>
        <taxon>Streptophyta</taxon>
        <taxon>Embryophyta</taxon>
        <taxon>Tracheophyta</taxon>
        <taxon>Spermatophyta</taxon>
        <taxon>Magnoliopsida</taxon>
        <taxon>eudicotyledons</taxon>
        <taxon>Gunneridae</taxon>
        <taxon>Pentapetalae</taxon>
        <taxon>asterids</taxon>
        <taxon>lamiids</taxon>
        <taxon>Lamiales</taxon>
        <taxon>Orobanchaceae</taxon>
        <taxon>Orobanchaceae incertae sedis</taxon>
        <taxon>Phtheirospermum</taxon>
    </lineage>
</organism>
<accession>A0A830D1V6</accession>
<dbReference type="GO" id="GO:0005634">
    <property type="term" value="C:nucleus"/>
    <property type="evidence" value="ECO:0007669"/>
    <property type="project" value="TreeGrafter"/>
</dbReference>
<evidence type="ECO:0000256" key="4">
    <source>
        <dbReference type="ARBA" id="ARBA00022679"/>
    </source>
</evidence>
<dbReference type="GO" id="GO:0004674">
    <property type="term" value="F:protein serine/threonine kinase activity"/>
    <property type="evidence" value="ECO:0007669"/>
    <property type="project" value="UniProtKB-KW"/>
</dbReference>
<evidence type="ECO:0000256" key="11">
    <source>
        <dbReference type="SAM" id="Coils"/>
    </source>
</evidence>
<evidence type="ECO:0000256" key="1">
    <source>
        <dbReference type="ARBA" id="ARBA00011031"/>
    </source>
</evidence>
<dbReference type="SUPFAM" id="SSF48371">
    <property type="entry name" value="ARM repeat"/>
    <property type="match status" value="1"/>
</dbReference>
<dbReference type="InterPro" id="IPR036940">
    <property type="entry name" value="PI3/4_kinase_cat_sf"/>
</dbReference>
<evidence type="ECO:0000256" key="9">
    <source>
        <dbReference type="ARBA" id="ARBA00047899"/>
    </source>
</evidence>
<dbReference type="PROSITE" id="PS00916">
    <property type="entry name" value="PI3_4_KINASE_2"/>
    <property type="match status" value="1"/>
</dbReference>
<comment type="caution">
    <text evidence="15">The sequence shown here is derived from an EMBL/GenBank/DDBJ whole genome shotgun (WGS) entry which is preliminary data.</text>
</comment>
<dbReference type="Pfam" id="PF00454">
    <property type="entry name" value="PI3_PI4_kinase"/>
    <property type="match status" value="1"/>
</dbReference>
<dbReference type="InterPro" id="IPR000403">
    <property type="entry name" value="PI3/4_kinase_cat_dom"/>
</dbReference>
<keyword evidence="6 15" id="KW-0418">Kinase</keyword>
<dbReference type="Gene3D" id="3.30.1010.10">
    <property type="entry name" value="Phosphatidylinositol 3-kinase Catalytic Subunit, Chain A, domain 4"/>
    <property type="match status" value="1"/>
</dbReference>
<keyword evidence="8" id="KW-0866">Nonsense-mediated mRNA decay</keyword>
<dbReference type="PROSITE" id="PS50290">
    <property type="entry name" value="PI3_4_KINASE_3"/>
    <property type="match status" value="1"/>
</dbReference>
<keyword evidence="3" id="KW-0723">Serine/threonine-protein kinase</keyword>
<gene>
    <name evidence="15" type="ORF">PHJA_002527700</name>
</gene>
<comment type="similarity">
    <text evidence="1">Belongs to the PI3/PI4-kinase family.</text>
</comment>
<dbReference type="CDD" id="cd05170">
    <property type="entry name" value="PIKKc_SMG1"/>
    <property type="match status" value="1"/>
</dbReference>
<dbReference type="SMART" id="SM00146">
    <property type="entry name" value="PI3Kc"/>
    <property type="match status" value="1"/>
</dbReference>
<feature type="compositionally biased region" description="Basic and acidic residues" evidence="12">
    <location>
        <begin position="3612"/>
        <end position="3623"/>
    </location>
</feature>
<proteinExistence type="inferred from homology"/>
<feature type="domain" description="FATC" evidence="14">
    <location>
        <begin position="3681"/>
        <end position="3713"/>
    </location>
</feature>
<evidence type="ECO:0000313" key="15">
    <source>
        <dbReference type="EMBL" id="GFQ03839.1"/>
    </source>
</evidence>
<sequence length="3713" mass="414062">MQGLHHHQQQLAALLTAALPKDVSSKTAATSSAASVPPPSDDDESSRLAAVTSLHRAILYPQNSLLDSHFASFLAQGLSQLLNDKSYSVRRAAATAYGALCSLLCSFSIAANGRQNNVIFGGLIDRFIGWSLQSLSNIGSGASELALESLHEFLNVGEVGAVERYALPILKACQELLEDERTSMSLLPRLLGVLTMISLKFFRCFQPDFMDIVDLLLGWAMVPDIAESDKLVIMDSFLQFQKHWVNNMQFSLGLLSKFLGDMDVLLKDGSPGTPQQFKRLLAMLACFCTILQSLASGLLEINLLQQIGEPLSQMVPVLLGCLSMVGRKFGWSKWIEDSWRCLTLLAEILRERFSTFYPLAADILFQSLEVENANQVYTSKVSSFQVHGVLKTNLQLLSLQKLGLMPSSVHKILRFDGPISQLRLHPNQLVTGSAAATYIFLLQHEKNDVVEKTMDSLFEELQLLKRKLEKISVKGDELETTVAFKSYSKPELVVLLKFNMEVLLSCVSLGRGDILIERAEVDALYVSRAEKLVAFVTDKFDPFHLPVQSVKLQVALLRALKRLAAIEFKSKCSMRKQSSGMIYPETSSGAYVEEENTRALYPAIVFRYLRRYAKLLVNALDNSSPLAIKVEALKWIHEFCENIINIYRNLKAPFYPCQAVVCWKIIQDLLFSILVAASDREPEVRSLVAAVLEMLLKAKIIHPVHFPIIAEVILEKLGDPENDTKQAYIKLLSHVLPITLYICGLRDCRAGNTCQPRIPAVTNRSFLHWKQVFALKQLPQQVHSQQLVSILSYISQRWKVPLSSWIQRLIHTCRSKKPHTSAQPEEGETFDADGLWWDIKVEEDILERICSVNRLAGAWWAIHEAARFCITTRLRTNLGGPTQTFAALERMLLDISHVLHLETEQNDGALNIIGSYAHLLPMRLLLEFVEALKKNVYNAYEGSIILPHASQASSIFFRANKKVCEEWFSRISEPMMDAGKALQCHDATIRYCTIRLQDISNNVASVLSEKSRVQVSENLQNIRGRYAGDVLRITQNLALALCKNHEPDALVGLQKWATMAFSPLFADANQGPSDNKNWGRFSFITGLVYQAGGQHEKAAAHFIHLLQTEDSLTSMGSDGVQFAIARIIDSYTAISDWRSLESWLSELQTIRSKYAGKSYSGALTTAGNEINSIQALARFDEGDFQASWSYLDLTPKSSNELTLDPKLALQRSEQMLLQAMLLHVEGKVEKVPHELQKAKLMLEETFSVLTLDGLVEAAPHVNQLFCISAFEEVCKLGDSQGKPFQSLLNTYIQTMQFPCNQVHQDCNLWLKVLRVFRNTFPNSPVTLEFCKNLVILARKQRNLMLATRLNNYLRDHASYCSNKNFHDYFISSVEYEDILLMKVKDKLEDALKNLWSFVHPFIVSSSNVASDSHENVLKAKACLKLSKWLQGDCSGTNLEDIVLDMQADFKRSDTSSPGEEAVSSCDGNQEVPKSGVSLIIEELVGTARKSSTLLCPMMGKSWILYASWCYTQARASVSSNGEALRSCSFSPILASEIQPERFVLTDKEQLCVKEIVRQLIPESSDKKELHEEIGECSLSLTECAHKENELKPLLKNIVDLIEASAGVPGTEDCSSNNLSDALTSQLQNCIVTANITIDEARVASVVADLVVIWWSLRRRRVSLFGQAAQAFVNYLSYSSLKSCDGQLSCSDVEPEYNYVSYTLRATLYVLHILVNYGVELKDNLESTLSKVPLLPWQEIAPQLFARLSSHPDKVVRMQLEKLLVMLAKLSPWSLIYPTLVDANSPEKEPSEELQKILAYLNRLYPRLVQDAQLMIKELENVTVLWEELWLGTLQDLHADVMRRINLLKEESARIANITTLTHGEKHKINAAKYSAMMAPIVVVLERRLTSTSRRPETPHELWFFEEYQEQIKSAVTKFKTPPASVVALGDVWRPFEAIATSLASYQRKSSVSFGEVAPQLASLMSSNAPMPGLEKQIMISESESGLDSLHQEVVTIASFSEQLTILPTKTKPKKLIIVGSDGLKYTYLLKGREDLRLDARIMQLLQSVNGFLQSSSATRRQSLGVRYYSVTPISGRAGLIQWVDNVISIYSVFKSWQNRYRLQQLSAVGADTNNAVPPPVPRPSDMFYGKIIPALKEKGIRRVISRRDWPHDVKRKVLLDLMSETPKQLLHQELWCASEGFKAFSSKLHRFSGSVAAMSIVGHILGLGDRHLDNILIDFCTGDIVHIDYNVCFDKGQRLKIPEIVPFRLTQTIEAALGLTGTEGSFRADCEAVLGVLRKNKDIILMLLEAFVWDPLVEWTQANFHDDAAVVGEERKGMELAVSLSLFASRVQEIRVPLQEHHDLLLSTLPAVESALERFASILNQYEIVSNHFYCADQDRSNLVQHESSAKSVVAEATCNSEKTRVLFEIQVREVTQEHAIVMEKGREAASWIEQHGRILDALRSSPIPEIKSRIRLTGSEEALSLSSAVLTAGVPLTVVPEPTQIQCRDIDREVTQLAAELDNGLSSAVSALQMYSLALQRSLPLNYLLTSPVHGWAQLLLSLNNLSSDVISVARRQGAELVNSGHTDRSGSARSNYDDLCIKATRYAADIERLEEECAELVISIGPETEPKAKERLLSAFMNYLQLTGLKSKDEGTMNMASSEKIEEKKESFLNILDTAVGNLFSDCKHKIQRSIDSSGGERTANSNLMSDLGSFYCEFEEQIENCVLVTEFLDELKCLVGLDICESEVNANSSNAFWGNWASNFKTSILFCNSLVGNVAEVVVPSVIKSVISFNSDVMDIFGSISQIRGSLETALDQLIQVELERFSLIELESNYFVKVGLVTEQQLALEEAAVKGRDHLSWEEAEELASQEEACRVQLDSLHQTWNQKDLRSSSLLKKEANINSALVAAELQLQSLVTAEPDMEPYVLRRKVLLAKLLEPFSDLESVDQALMLSVGPVSYNPSRIPYLVDSIKSGSSISEYIWKFPGLLHSHAFFIWKVFMVDLLLDSCTHDVATYFDQNLGFDQLVDIVKKKLRNQFQEHISKYLKDRVAPVFLTRLDREIEVMRQRTESGKAKDQVQTDLAAVRRVQLMLEEYCNAHETFRAAKSAVSIMKRQVNELKDALLKTSLEIAQMEWIYNIPLRPVESIRLISLKYLANVDNLLPVILNTSRPNLLESIRSSVAKIARSLECLQSCEGTSVTAEGQLERAMSWACGGPNSSSAGNAQARNSGIPPEFHDHLIKRRNLLLEARENASDIMKVCISILEFEASRDGMFRTSTGADSGMWQQSYLSAITKLDATYHSFLRAEKEWKLAQSNMDAASSGLHSATNELSIASVRARTASGDMQSTLLAMRESAYEASVALSSYGRIMGGHNALTSECGSMLEEVLAITEGLHDVHSLGKEASVLHSSLMEELTKANAVLIPLESLLSKDIVAMTDAMAREKEAKLEISPIHGQAIFQSYHNRVKESLRVFKPLSPSLTLSVKGLYSLLTKLARAAGLHAGNLHKALEGVGESLQVRSQDIELAGSGAEYNTQESEISIKSDVEDDRVSFGLNELILPDSGWISPPASISGSSSAESGATSSISDSLSGLDITEPTSGGSNNQEKGDSYSPSSVTEVLQSQTNSENKQESSDVHSVREEEESVLNQDNAEEGLRKSPFTNVENVSQARTGKNAYAVSLLRRVEMKLDGRDITDNREISIVEQVDFLLRQATNVDNLCNMYEGWTPWI</sequence>